<organism evidence="1 2">
    <name type="scientific">Rhodopirellula maiorica SM1</name>
    <dbReference type="NCBI Taxonomy" id="1265738"/>
    <lineage>
        <taxon>Bacteria</taxon>
        <taxon>Pseudomonadati</taxon>
        <taxon>Planctomycetota</taxon>
        <taxon>Planctomycetia</taxon>
        <taxon>Pirellulales</taxon>
        <taxon>Pirellulaceae</taxon>
        <taxon>Novipirellula</taxon>
    </lineage>
</organism>
<dbReference type="AlphaFoldDB" id="M5RKZ5"/>
<protein>
    <submittedName>
        <fullName evidence="1">Uncharacterized protein</fullName>
    </submittedName>
</protein>
<name>M5RKZ5_9BACT</name>
<dbReference type="PATRIC" id="fig|1265738.3.peg.3086"/>
<keyword evidence="2" id="KW-1185">Reference proteome</keyword>
<dbReference type="EMBL" id="ANOG01000446">
    <property type="protein sequence ID" value="EMI19985.1"/>
    <property type="molecule type" value="Genomic_DNA"/>
</dbReference>
<reference evidence="1 2" key="1">
    <citation type="journal article" date="2013" name="Mar. Genomics">
        <title>Expression of sulfatases in Rhodopirellula baltica and the diversity of sulfatases in the genus Rhodopirellula.</title>
        <authorList>
            <person name="Wegner C.E."/>
            <person name="Richter-Heitmann T."/>
            <person name="Klindworth A."/>
            <person name="Klockow C."/>
            <person name="Richter M."/>
            <person name="Achstetter T."/>
            <person name="Glockner F.O."/>
            <person name="Harder J."/>
        </authorList>
    </citation>
    <scope>NUCLEOTIDE SEQUENCE [LARGE SCALE GENOMIC DNA]</scope>
    <source>
        <strain evidence="1 2">SM1</strain>
    </source>
</reference>
<evidence type="ECO:0000313" key="2">
    <source>
        <dbReference type="Proteomes" id="UP000011991"/>
    </source>
</evidence>
<comment type="caution">
    <text evidence="1">The sequence shown here is derived from an EMBL/GenBank/DDBJ whole genome shotgun (WGS) entry which is preliminary data.</text>
</comment>
<evidence type="ECO:0000313" key="1">
    <source>
        <dbReference type="EMBL" id="EMI19985.1"/>
    </source>
</evidence>
<gene>
    <name evidence="1" type="ORF">RMSM_03086</name>
</gene>
<dbReference type="Proteomes" id="UP000011991">
    <property type="component" value="Unassembled WGS sequence"/>
</dbReference>
<accession>M5RKZ5</accession>
<sequence>MSVSDVNRLLNGERQWGVFAGWKPKQYTSGVGQMLPLWLLNDGRRDRSRTKTFLVCNVPRFSRHDSQPRRGFVR</sequence>
<proteinExistence type="predicted"/>